<keyword evidence="2" id="KW-1185">Reference proteome</keyword>
<dbReference type="AlphaFoldDB" id="A0A502E8Z8"/>
<protein>
    <recommendedName>
        <fullName evidence="3">DUF385 domain-containing protein</fullName>
    </recommendedName>
</protein>
<dbReference type="RefSeq" id="WP_140690476.1">
    <property type="nucleotide sequence ID" value="NZ_RCZG01000004.1"/>
</dbReference>
<dbReference type="InterPro" id="IPR012349">
    <property type="entry name" value="Split_barrel_FMN-bd"/>
</dbReference>
<organism evidence="1 2">
    <name type="scientific">Mycolicibacterium hodleri</name>
    <dbReference type="NCBI Taxonomy" id="49897"/>
    <lineage>
        <taxon>Bacteria</taxon>
        <taxon>Bacillati</taxon>
        <taxon>Actinomycetota</taxon>
        <taxon>Actinomycetes</taxon>
        <taxon>Mycobacteriales</taxon>
        <taxon>Mycobacteriaceae</taxon>
        <taxon>Mycolicibacterium</taxon>
    </lineage>
</organism>
<dbReference type="Gene3D" id="2.30.110.10">
    <property type="entry name" value="Electron Transport, Fmn-binding Protein, Chain A"/>
    <property type="match status" value="1"/>
</dbReference>
<reference evidence="1 2" key="1">
    <citation type="journal article" date="2019" name="Environ. Microbiol.">
        <title>Species interactions and distinct microbial communities in high Arctic permafrost affected cryosols are associated with the CH4 and CO2 gas fluxes.</title>
        <authorList>
            <person name="Altshuler I."/>
            <person name="Hamel J."/>
            <person name="Turney S."/>
            <person name="Magnuson E."/>
            <person name="Levesque R."/>
            <person name="Greer C."/>
            <person name="Whyte L.G."/>
        </authorList>
    </citation>
    <scope>NUCLEOTIDE SEQUENCE [LARGE SCALE GENOMIC DNA]</scope>
    <source>
        <strain evidence="1 2">S5.20</strain>
    </source>
</reference>
<evidence type="ECO:0008006" key="3">
    <source>
        <dbReference type="Google" id="ProtNLM"/>
    </source>
</evidence>
<name>A0A502E8Z8_9MYCO</name>
<dbReference type="InterPro" id="IPR016791">
    <property type="entry name" value="Polyketide_synth_GrhN/RubW_prd"/>
</dbReference>
<dbReference type="EMBL" id="RCZG01000004">
    <property type="protein sequence ID" value="TPG34175.1"/>
    <property type="molecule type" value="Genomic_DNA"/>
</dbReference>
<gene>
    <name evidence="1" type="ORF">EAH80_11230</name>
</gene>
<dbReference type="OrthoDB" id="3292498at2"/>
<sequence length="157" mass="17170">MTTIDAAHPPQLVMRLLSPTLRTVLRVPGIGASLKDFMLVEFTGRKSGRRFSLPISAHHLDGDLYGMVEAGWKHNFADGAPADVRYAGRRTPMWGQLVTDTATVTDIAHRVATGYGPKKAQRAMGLTFTGSAVPSLDQFAEWVRRLNIAAIKLTPRS</sequence>
<accession>A0A502E8Z8</accession>
<dbReference type="PIRSF" id="PIRSF021513">
    <property type="entry name" value="GrhN_RubW_prd"/>
    <property type="match status" value="1"/>
</dbReference>
<evidence type="ECO:0000313" key="1">
    <source>
        <dbReference type="EMBL" id="TPG34175.1"/>
    </source>
</evidence>
<proteinExistence type="predicted"/>
<comment type="caution">
    <text evidence="1">The sequence shown here is derived from an EMBL/GenBank/DDBJ whole genome shotgun (WGS) entry which is preliminary data.</text>
</comment>
<dbReference type="Proteomes" id="UP000320095">
    <property type="component" value="Unassembled WGS sequence"/>
</dbReference>
<evidence type="ECO:0000313" key="2">
    <source>
        <dbReference type="Proteomes" id="UP000320095"/>
    </source>
</evidence>